<proteinExistence type="predicted"/>
<reference evidence="2" key="1">
    <citation type="submission" date="2020-12" db="EMBL/GenBank/DDBJ databases">
        <title>Metabolic potential, ecology and presence of endohyphal bacteria is reflected in genomic diversity of Mucoromycotina.</title>
        <authorList>
            <person name="Muszewska A."/>
            <person name="Okrasinska A."/>
            <person name="Steczkiewicz K."/>
            <person name="Drgas O."/>
            <person name="Orlowska M."/>
            <person name="Perlinska-Lenart U."/>
            <person name="Aleksandrzak-Piekarczyk T."/>
            <person name="Szatraj K."/>
            <person name="Zielenkiewicz U."/>
            <person name="Pilsyk S."/>
            <person name="Malc E."/>
            <person name="Mieczkowski P."/>
            <person name="Kruszewska J.S."/>
            <person name="Biernat P."/>
            <person name="Pawlowska J."/>
        </authorList>
    </citation>
    <scope>NUCLEOTIDE SEQUENCE</scope>
    <source>
        <strain evidence="2">WA0000017839</strain>
    </source>
</reference>
<dbReference type="EMBL" id="JAEPRD010000597">
    <property type="protein sequence ID" value="KAG2190676.1"/>
    <property type="molecule type" value="Genomic_DNA"/>
</dbReference>
<comment type="caution">
    <text evidence="2">The sequence shown here is derived from an EMBL/GenBank/DDBJ whole genome shotgun (WGS) entry which is preliminary data.</text>
</comment>
<sequence>MFEQDVIAAINSPSIGRLEEYEDLVPNIVDTNKEVARRVAEATQRISHLQQQQDNRSEKFENSFNCYVNQNNQQNLMMATNNAFTNSNANTNLTQPQNFPVLPMQSFPTLPLQSFPSLPMQSLPSLPNSQHPVIIQPAIVSTNVNQNTATSSKQKARAKKTRWVSYEPTSSE</sequence>
<organism evidence="2 3">
    <name type="scientific">Mucor saturninus</name>
    <dbReference type="NCBI Taxonomy" id="64648"/>
    <lineage>
        <taxon>Eukaryota</taxon>
        <taxon>Fungi</taxon>
        <taxon>Fungi incertae sedis</taxon>
        <taxon>Mucoromycota</taxon>
        <taxon>Mucoromycotina</taxon>
        <taxon>Mucoromycetes</taxon>
        <taxon>Mucorales</taxon>
        <taxon>Mucorineae</taxon>
        <taxon>Mucoraceae</taxon>
        <taxon>Mucor</taxon>
    </lineage>
</organism>
<name>A0A8H7QE12_9FUNG</name>
<evidence type="ECO:0000256" key="1">
    <source>
        <dbReference type="SAM" id="MobiDB-lite"/>
    </source>
</evidence>
<evidence type="ECO:0000313" key="3">
    <source>
        <dbReference type="Proteomes" id="UP000603453"/>
    </source>
</evidence>
<gene>
    <name evidence="2" type="ORF">INT47_011750</name>
</gene>
<evidence type="ECO:0000313" key="2">
    <source>
        <dbReference type="EMBL" id="KAG2190676.1"/>
    </source>
</evidence>
<dbReference type="Proteomes" id="UP000603453">
    <property type="component" value="Unassembled WGS sequence"/>
</dbReference>
<dbReference type="OrthoDB" id="2289632at2759"/>
<keyword evidence="3" id="KW-1185">Reference proteome</keyword>
<accession>A0A8H7QE12</accession>
<protein>
    <submittedName>
        <fullName evidence="2">Uncharacterized protein</fullName>
    </submittedName>
</protein>
<feature type="region of interest" description="Disordered" evidence="1">
    <location>
        <begin position="145"/>
        <end position="172"/>
    </location>
</feature>
<dbReference type="AlphaFoldDB" id="A0A8H7QE12"/>